<dbReference type="EMBL" id="LDUG01000033">
    <property type="protein sequence ID" value="KVW94698.1"/>
    <property type="molecule type" value="Genomic_DNA"/>
</dbReference>
<reference evidence="6 7" key="1">
    <citation type="journal article" date="2015" name="Appl. Environ. Microbiol.">
        <title>Aerobic and Anaerobic Thiosulfate Oxidation by a Cold-Adapted, Subglacial Chemoautotroph.</title>
        <authorList>
            <person name="Harrold Z.R."/>
            <person name="Skidmore M.L."/>
            <person name="Hamilton T.L."/>
            <person name="Desch L."/>
            <person name="Amada K."/>
            <person name="van Gelder W."/>
            <person name="Glover K."/>
            <person name="Roden E.E."/>
            <person name="Boyd E.S."/>
        </authorList>
    </citation>
    <scope>NUCLEOTIDE SEQUENCE [LARGE SCALE GENOMIC DNA]</scope>
    <source>
        <strain evidence="6 7">RG</strain>
    </source>
</reference>
<keyword evidence="3" id="KW-0597">Phosphoprotein</keyword>
<dbReference type="SMART" id="SM00267">
    <property type="entry name" value="GGDEF"/>
    <property type="match status" value="1"/>
</dbReference>
<evidence type="ECO:0000256" key="1">
    <source>
        <dbReference type="ARBA" id="ARBA00012528"/>
    </source>
</evidence>
<dbReference type="PANTHER" id="PTHR45138">
    <property type="entry name" value="REGULATORY COMPONENTS OF SENSORY TRANSDUCTION SYSTEM"/>
    <property type="match status" value="1"/>
</dbReference>
<protein>
    <recommendedName>
        <fullName evidence="1">diguanylate cyclase</fullName>
        <ecNumber evidence="1">2.7.7.65</ecNumber>
    </recommendedName>
</protein>
<dbReference type="GO" id="GO:0005886">
    <property type="term" value="C:plasma membrane"/>
    <property type="evidence" value="ECO:0007669"/>
    <property type="project" value="TreeGrafter"/>
</dbReference>
<dbReference type="GO" id="GO:0000160">
    <property type="term" value="P:phosphorelay signal transduction system"/>
    <property type="evidence" value="ECO:0007669"/>
    <property type="project" value="InterPro"/>
</dbReference>
<dbReference type="SMART" id="SM00448">
    <property type="entry name" value="REC"/>
    <property type="match status" value="1"/>
</dbReference>
<dbReference type="OrthoDB" id="9813903at2"/>
<feature type="modified residue" description="4-aspartylphosphate" evidence="3">
    <location>
        <position position="295"/>
    </location>
</feature>
<evidence type="ECO:0000259" key="4">
    <source>
        <dbReference type="PROSITE" id="PS50110"/>
    </source>
</evidence>
<dbReference type="STRING" id="1123392.GCA_000376425_01298"/>
<dbReference type="InterPro" id="IPR050469">
    <property type="entry name" value="Diguanylate_Cyclase"/>
</dbReference>
<organism evidence="6 7">
    <name type="scientific">Thiobacillus denitrificans</name>
    <dbReference type="NCBI Taxonomy" id="36861"/>
    <lineage>
        <taxon>Bacteria</taxon>
        <taxon>Pseudomonadati</taxon>
        <taxon>Pseudomonadota</taxon>
        <taxon>Betaproteobacteria</taxon>
        <taxon>Nitrosomonadales</taxon>
        <taxon>Thiobacillaceae</taxon>
        <taxon>Thiobacillus</taxon>
    </lineage>
</organism>
<dbReference type="FunFam" id="3.30.70.270:FF:000001">
    <property type="entry name" value="Diguanylate cyclase domain protein"/>
    <property type="match status" value="1"/>
</dbReference>
<feature type="domain" description="Response regulatory" evidence="4">
    <location>
        <begin position="246"/>
        <end position="362"/>
    </location>
</feature>
<dbReference type="GO" id="GO:1902201">
    <property type="term" value="P:negative regulation of bacterial-type flagellum-dependent cell motility"/>
    <property type="evidence" value="ECO:0007669"/>
    <property type="project" value="TreeGrafter"/>
</dbReference>
<dbReference type="PATRIC" id="fig|36861.3.peg.2122"/>
<keyword evidence="7" id="KW-1185">Reference proteome</keyword>
<dbReference type="InterPro" id="IPR043128">
    <property type="entry name" value="Rev_trsase/Diguanyl_cyclase"/>
</dbReference>
<dbReference type="Gene3D" id="3.30.70.270">
    <property type="match status" value="1"/>
</dbReference>
<dbReference type="CDD" id="cd01949">
    <property type="entry name" value="GGDEF"/>
    <property type="match status" value="1"/>
</dbReference>
<dbReference type="InterPro" id="IPR011006">
    <property type="entry name" value="CheY-like_superfamily"/>
</dbReference>
<evidence type="ECO:0000313" key="7">
    <source>
        <dbReference type="Proteomes" id="UP000064243"/>
    </source>
</evidence>
<evidence type="ECO:0000256" key="2">
    <source>
        <dbReference type="ARBA" id="ARBA00034247"/>
    </source>
</evidence>
<evidence type="ECO:0000256" key="3">
    <source>
        <dbReference type="PROSITE-ProRule" id="PRU00169"/>
    </source>
</evidence>
<dbReference type="Pfam" id="PF00990">
    <property type="entry name" value="GGDEF"/>
    <property type="match status" value="1"/>
</dbReference>
<feature type="domain" description="GGDEF" evidence="5">
    <location>
        <begin position="402"/>
        <end position="534"/>
    </location>
</feature>
<gene>
    <name evidence="6" type="ORF">ABW22_11710</name>
</gene>
<dbReference type="PANTHER" id="PTHR45138:SF9">
    <property type="entry name" value="DIGUANYLATE CYCLASE DGCM-RELATED"/>
    <property type="match status" value="1"/>
</dbReference>
<comment type="caution">
    <text evidence="6">The sequence shown here is derived from an EMBL/GenBank/DDBJ whole genome shotgun (WGS) entry which is preliminary data.</text>
</comment>
<comment type="catalytic activity">
    <reaction evidence="2">
        <text>2 GTP = 3',3'-c-di-GMP + 2 diphosphate</text>
        <dbReference type="Rhea" id="RHEA:24898"/>
        <dbReference type="ChEBI" id="CHEBI:33019"/>
        <dbReference type="ChEBI" id="CHEBI:37565"/>
        <dbReference type="ChEBI" id="CHEBI:58805"/>
        <dbReference type="EC" id="2.7.7.65"/>
    </reaction>
</comment>
<dbReference type="GO" id="GO:0043709">
    <property type="term" value="P:cell adhesion involved in single-species biofilm formation"/>
    <property type="evidence" value="ECO:0007669"/>
    <property type="project" value="TreeGrafter"/>
</dbReference>
<dbReference type="InterPro" id="IPR029787">
    <property type="entry name" value="Nucleotide_cyclase"/>
</dbReference>
<dbReference type="SUPFAM" id="SSF52172">
    <property type="entry name" value="CheY-like"/>
    <property type="match status" value="1"/>
</dbReference>
<accession>A0A119CVD8</accession>
<dbReference type="CDD" id="cd00156">
    <property type="entry name" value="REC"/>
    <property type="match status" value="1"/>
</dbReference>
<dbReference type="EC" id="2.7.7.65" evidence="1"/>
<dbReference type="Gene3D" id="3.40.50.2300">
    <property type="match status" value="1"/>
</dbReference>
<evidence type="ECO:0000259" key="5">
    <source>
        <dbReference type="PROSITE" id="PS50887"/>
    </source>
</evidence>
<dbReference type="Proteomes" id="UP000064243">
    <property type="component" value="Unassembled WGS sequence"/>
</dbReference>
<dbReference type="InterPro" id="IPR000160">
    <property type="entry name" value="GGDEF_dom"/>
</dbReference>
<dbReference type="PROSITE" id="PS50110">
    <property type="entry name" value="RESPONSE_REGULATORY"/>
    <property type="match status" value="1"/>
</dbReference>
<name>A0A119CVD8_THIDE</name>
<dbReference type="SUPFAM" id="SSF55073">
    <property type="entry name" value="Nucleotide cyclase"/>
    <property type="match status" value="1"/>
</dbReference>
<sequence>MLCSPEELLQKNQALSNTWQRYQALPSFDSFVELAVSINSFTEFLIDKGITALHHASHQLEQVTLTLFSEDVAHPLPQAALNDLNERVLALGRMANTHATATADLAERRHDPLHPAPHDMPMDQSWLIGHDQSAWADLQAQLGYFGMAAQFITWQQPLPDNAGVAPLLLLDMSSLPEAEWSSRIQTLRQRFVMGQLIGLGVRSDFERMQQALRGGCDSCLLEGTPSHTIVEHILELNERQDQEAYRVLIVEDSKTASHLIRRTLEENQIDTKIVNDPRQTLNALRQFNPDLILMDMYMPNCTGVEAARIIRQHSEFLSTPIVYLSGETNVALQVDAMRLGGDHFLTKPFNPVFLNAIVKSKIERYRALRRTMYNDSLTGLLNHSSGKNTLDMLLSSVAHDGGFLSVVMMDIDHFKQVNDTYGHPVGDQVIRSLSWLLKQRLRKQDIICRYGGEEFLIGLPHTDAENAFAIMNRIRQDFSQIRHPVDDRHFVATASGGIATYPLYQNGDSLIKAADEALYQAKRDGRNRIHADED</sequence>
<dbReference type="RefSeq" id="WP_059756720.1">
    <property type="nucleotide sequence ID" value="NZ_LDUG01000033.1"/>
</dbReference>
<dbReference type="InterPro" id="IPR001789">
    <property type="entry name" value="Sig_transdc_resp-reg_receiver"/>
</dbReference>
<proteinExistence type="predicted"/>
<evidence type="ECO:0000313" key="6">
    <source>
        <dbReference type="EMBL" id="KVW94698.1"/>
    </source>
</evidence>
<dbReference type="AlphaFoldDB" id="A0A119CVD8"/>
<dbReference type="PROSITE" id="PS50887">
    <property type="entry name" value="GGDEF"/>
    <property type="match status" value="1"/>
</dbReference>
<dbReference type="Pfam" id="PF00072">
    <property type="entry name" value="Response_reg"/>
    <property type="match status" value="1"/>
</dbReference>
<dbReference type="GO" id="GO:0052621">
    <property type="term" value="F:diguanylate cyclase activity"/>
    <property type="evidence" value="ECO:0007669"/>
    <property type="project" value="UniProtKB-EC"/>
</dbReference>
<dbReference type="NCBIfam" id="TIGR00254">
    <property type="entry name" value="GGDEF"/>
    <property type="match status" value="1"/>
</dbReference>